<accession>A0ABU8RM53</accession>
<dbReference type="RefSeq" id="WP_339575561.1">
    <property type="nucleotide sequence ID" value="NZ_JBBIAA010000017.1"/>
</dbReference>
<dbReference type="Proteomes" id="UP001387100">
    <property type="component" value="Unassembled WGS sequence"/>
</dbReference>
<evidence type="ECO:0000256" key="6">
    <source>
        <dbReference type="SAM" id="Phobius"/>
    </source>
</evidence>
<sequence length="288" mass="30687">MGALVGLVGGAGLFCTWWACWAPDERPRPPRRRSRRGEALRDELVQADMRGVSPAALATAAAVCALLVGLGVLAVSGSPVVAAAFAVIAAVGPRTLVRARARARRTSTREQWPEAVDHLTSGIRAGLSLPEAVAQLSVRGPVELRPAFAAFAEDYRATGRFGDCLDRLKESLADPVADRIVESLRLTREVGGSDLGRLLRTLSAFLREDARTRSELEARQSWTVNGARLAVAAPWLVLALLASRPEAVDAYDTPTGALVLAVGGAASVVAYRLMVRLGRLPDEARVLR</sequence>
<keyword evidence="5 6" id="KW-0472">Membrane</keyword>
<dbReference type="InterPro" id="IPR018076">
    <property type="entry name" value="T2SS_GspF_dom"/>
</dbReference>
<feature type="transmembrane region" description="Helical" evidence="6">
    <location>
        <begin position="55"/>
        <end position="74"/>
    </location>
</feature>
<evidence type="ECO:0000313" key="8">
    <source>
        <dbReference type="EMBL" id="MEJ5946179.1"/>
    </source>
</evidence>
<proteinExistence type="predicted"/>
<keyword evidence="3 6" id="KW-0812">Transmembrane</keyword>
<feature type="transmembrane region" description="Helical" evidence="6">
    <location>
        <begin position="255"/>
        <end position="275"/>
    </location>
</feature>
<gene>
    <name evidence="8" type="ORF">WDZ17_12845</name>
</gene>
<evidence type="ECO:0000259" key="7">
    <source>
        <dbReference type="Pfam" id="PF00482"/>
    </source>
</evidence>
<keyword evidence="4 6" id="KW-1133">Transmembrane helix</keyword>
<feature type="transmembrane region" description="Helical" evidence="6">
    <location>
        <begin position="80"/>
        <end position="97"/>
    </location>
</feature>
<feature type="transmembrane region" description="Helical" evidence="6">
    <location>
        <begin position="6"/>
        <end position="23"/>
    </location>
</feature>
<dbReference type="PANTHER" id="PTHR35007">
    <property type="entry name" value="INTEGRAL MEMBRANE PROTEIN-RELATED"/>
    <property type="match status" value="1"/>
</dbReference>
<organism evidence="8 9">
    <name type="scientific">Pseudokineococcus basanitobsidens</name>
    <dbReference type="NCBI Taxonomy" id="1926649"/>
    <lineage>
        <taxon>Bacteria</taxon>
        <taxon>Bacillati</taxon>
        <taxon>Actinomycetota</taxon>
        <taxon>Actinomycetes</taxon>
        <taxon>Kineosporiales</taxon>
        <taxon>Kineosporiaceae</taxon>
        <taxon>Pseudokineococcus</taxon>
    </lineage>
</organism>
<evidence type="ECO:0000313" key="9">
    <source>
        <dbReference type="Proteomes" id="UP001387100"/>
    </source>
</evidence>
<evidence type="ECO:0000256" key="2">
    <source>
        <dbReference type="ARBA" id="ARBA00022475"/>
    </source>
</evidence>
<name>A0ABU8RM53_9ACTN</name>
<comment type="subcellular location">
    <subcellularLocation>
        <location evidence="1">Cell membrane</location>
        <topology evidence="1">Multi-pass membrane protein</topology>
    </subcellularLocation>
</comment>
<evidence type="ECO:0000256" key="1">
    <source>
        <dbReference type="ARBA" id="ARBA00004651"/>
    </source>
</evidence>
<keyword evidence="2" id="KW-1003">Cell membrane</keyword>
<dbReference type="PANTHER" id="PTHR35007:SF3">
    <property type="entry name" value="POSSIBLE CONSERVED ALANINE RICH MEMBRANE PROTEIN"/>
    <property type="match status" value="1"/>
</dbReference>
<evidence type="ECO:0000256" key="5">
    <source>
        <dbReference type="ARBA" id="ARBA00023136"/>
    </source>
</evidence>
<feature type="domain" description="Type II secretion system protein GspF" evidence="7">
    <location>
        <begin position="116"/>
        <end position="241"/>
    </location>
</feature>
<evidence type="ECO:0000256" key="4">
    <source>
        <dbReference type="ARBA" id="ARBA00022989"/>
    </source>
</evidence>
<dbReference type="Pfam" id="PF00482">
    <property type="entry name" value="T2SSF"/>
    <property type="match status" value="1"/>
</dbReference>
<keyword evidence="9" id="KW-1185">Reference proteome</keyword>
<feature type="transmembrane region" description="Helical" evidence="6">
    <location>
        <begin position="222"/>
        <end position="243"/>
    </location>
</feature>
<reference evidence="8 9" key="1">
    <citation type="journal article" date="2017" name="Int. J. Syst. Evol. Microbiol.">
        <title>Pseudokineococcus basanitobsidens sp. nov., isolated from volcanic rock.</title>
        <authorList>
            <person name="Lee D.W."/>
            <person name="Park M.Y."/>
            <person name="Kim J.J."/>
            <person name="Kim B.S."/>
        </authorList>
    </citation>
    <scope>NUCLEOTIDE SEQUENCE [LARGE SCALE GENOMIC DNA]</scope>
    <source>
        <strain evidence="8 9">DSM 103726</strain>
    </source>
</reference>
<comment type="caution">
    <text evidence="8">The sequence shown here is derived from an EMBL/GenBank/DDBJ whole genome shotgun (WGS) entry which is preliminary data.</text>
</comment>
<protein>
    <submittedName>
        <fullName evidence="8">Type II secretion system F family protein</fullName>
    </submittedName>
</protein>
<dbReference type="EMBL" id="JBBIAA010000017">
    <property type="protein sequence ID" value="MEJ5946179.1"/>
    <property type="molecule type" value="Genomic_DNA"/>
</dbReference>
<evidence type="ECO:0000256" key="3">
    <source>
        <dbReference type="ARBA" id="ARBA00022692"/>
    </source>
</evidence>